<reference evidence="1" key="1">
    <citation type="submission" date="2018-05" db="EMBL/GenBank/DDBJ databases">
        <authorList>
            <person name="Lanie J.A."/>
            <person name="Ng W.-L."/>
            <person name="Kazmierczak K.M."/>
            <person name="Andrzejewski T.M."/>
            <person name="Davidsen T.M."/>
            <person name="Wayne K.J."/>
            <person name="Tettelin H."/>
            <person name="Glass J.I."/>
            <person name="Rusch D."/>
            <person name="Podicherti R."/>
            <person name="Tsui H.-C.T."/>
            <person name="Winkler M.E."/>
        </authorList>
    </citation>
    <scope>NUCLEOTIDE SEQUENCE</scope>
</reference>
<gene>
    <name evidence="1" type="ORF">METZ01_LOCUS301705</name>
</gene>
<proteinExistence type="predicted"/>
<dbReference type="AlphaFoldDB" id="A0A382MNF3"/>
<name>A0A382MNF3_9ZZZZ</name>
<organism evidence="1">
    <name type="scientific">marine metagenome</name>
    <dbReference type="NCBI Taxonomy" id="408172"/>
    <lineage>
        <taxon>unclassified sequences</taxon>
        <taxon>metagenomes</taxon>
        <taxon>ecological metagenomes</taxon>
    </lineage>
</organism>
<accession>A0A382MNF3</accession>
<dbReference type="EMBL" id="UINC01093989">
    <property type="protein sequence ID" value="SVC48851.1"/>
    <property type="molecule type" value="Genomic_DNA"/>
</dbReference>
<evidence type="ECO:0000313" key="1">
    <source>
        <dbReference type="EMBL" id="SVC48851.1"/>
    </source>
</evidence>
<protein>
    <recommendedName>
        <fullName evidence="2">Tail tube protein</fullName>
    </recommendedName>
</protein>
<sequence length="208" mass="22974">MPHSSLNKFTVPLRGNQTASNQGLLMPKLKYRFRVAFENFGIEKATAELTKQVMDITRPSVNFEAIPVDVYNSKVHIIGKHTWDPVSVNIRDDVSSNVSKLVGQQVQRQFDFMEQASASAGMDYKFVTRFELLDGGNGANPPITLEEWTLWGCYIENVNYNDLNYASSEPANITMSIRFDNAVQLPVGAGVGAPVPRTSSQNITGSGI</sequence>
<evidence type="ECO:0008006" key="2">
    <source>
        <dbReference type="Google" id="ProtNLM"/>
    </source>
</evidence>